<dbReference type="Gene3D" id="1.10.10.10">
    <property type="entry name" value="Winged helix-like DNA-binding domain superfamily/Winged helix DNA-binding domain"/>
    <property type="match status" value="1"/>
</dbReference>
<reference evidence="4 5" key="1">
    <citation type="journal article" date="2013" name="Int. J. Syst. Evol. Microbiol.">
        <title>Marinoscillum luteum sp. nov., isolated from marine sediment.</title>
        <authorList>
            <person name="Cha I.T."/>
            <person name="Park S.J."/>
            <person name="Kim S.J."/>
            <person name="Kim J.G."/>
            <person name="Jung M.Y."/>
            <person name="Shin K.S."/>
            <person name="Kwon K.K."/>
            <person name="Yang S.H."/>
            <person name="Seo Y.S."/>
            <person name="Rhee S.K."/>
        </authorList>
    </citation>
    <scope>NUCLEOTIDE SEQUENCE [LARGE SCALE GENOMIC DNA]</scope>
    <source>
        <strain evidence="4 5">KCTC 23939</strain>
    </source>
</reference>
<name>A0ABW7NBK1_9BACT</name>
<proteinExistence type="predicted"/>
<dbReference type="InterPro" id="IPR000792">
    <property type="entry name" value="Tscrpt_reg_LuxR_C"/>
</dbReference>
<dbReference type="RefSeq" id="WP_395418463.1">
    <property type="nucleotide sequence ID" value="NZ_JBIPKE010000019.1"/>
</dbReference>
<dbReference type="InterPro" id="IPR036388">
    <property type="entry name" value="WH-like_DNA-bd_sf"/>
</dbReference>
<feature type="coiled-coil region" evidence="1">
    <location>
        <begin position="778"/>
        <end position="863"/>
    </location>
</feature>
<evidence type="ECO:0000256" key="2">
    <source>
        <dbReference type="SAM" id="Phobius"/>
    </source>
</evidence>
<dbReference type="InterPro" id="IPR013783">
    <property type="entry name" value="Ig-like_fold"/>
</dbReference>
<dbReference type="EMBL" id="JBIPKE010000019">
    <property type="protein sequence ID" value="MFH6985007.1"/>
    <property type="molecule type" value="Genomic_DNA"/>
</dbReference>
<dbReference type="InterPro" id="IPR011123">
    <property type="entry name" value="Y_Y_Y"/>
</dbReference>
<evidence type="ECO:0000256" key="1">
    <source>
        <dbReference type="SAM" id="Coils"/>
    </source>
</evidence>
<evidence type="ECO:0000313" key="5">
    <source>
        <dbReference type="Proteomes" id="UP001610063"/>
    </source>
</evidence>
<comment type="caution">
    <text evidence="4">The sequence shown here is derived from an EMBL/GenBank/DDBJ whole genome shotgun (WGS) entry which is preliminary data.</text>
</comment>
<accession>A0ABW7NBK1</accession>
<protein>
    <submittedName>
        <fullName evidence="4">Triple tyrosine motif-containing protein</fullName>
    </submittedName>
</protein>
<dbReference type="Gene3D" id="2.130.10.10">
    <property type="entry name" value="YVTN repeat-like/Quinoprotein amine dehydrogenase"/>
    <property type="match status" value="2"/>
</dbReference>
<evidence type="ECO:0000259" key="3">
    <source>
        <dbReference type="SMART" id="SM00421"/>
    </source>
</evidence>
<dbReference type="InterPro" id="IPR016032">
    <property type="entry name" value="Sig_transdc_resp-reg_C-effctor"/>
</dbReference>
<dbReference type="InterPro" id="IPR011047">
    <property type="entry name" value="Quinoprotein_ADH-like_sf"/>
</dbReference>
<keyword evidence="2" id="KW-1133">Transmembrane helix</keyword>
<dbReference type="Pfam" id="PF07495">
    <property type="entry name" value="Y_Y_Y"/>
    <property type="match status" value="1"/>
</dbReference>
<keyword evidence="2" id="KW-0472">Membrane</keyword>
<organism evidence="4 5">
    <name type="scientific">Marinoscillum luteum</name>
    <dbReference type="NCBI Taxonomy" id="861051"/>
    <lineage>
        <taxon>Bacteria</taxon>
        <taxon>Pseudomonadati</taxon>
        <taxon>Bacteroidota</taxon>
        <taxon>Cytophagia</taxon>
        <taxon>Cytophagales</taxon>
        <taxon>Reichenbachiellaceae</taxon>
        <taxon>Marinoscillum</taxon>
    </lineage>
</organism>
<keyword evidence="2" id="KW-0812">Transmembrane</keyword>
<dbReference type="SMART" id="SM00421">
    <property type="entry name" value="HTH_LUXR"/>
    <property type="match status" value="1"/>
</dbReference>
<keyword evidence="5" id="KW-1185">Reference proteome</keyword>
<keyword evidence="1" id="KW-0175">Coiled coil</keyword>
<sequence>MHIKDWKIVLVGCLIILLSPLFGQKSDDNATARAEIKGTPRIIHYTRKDFSGDPQIWAMCQDNDGIMYFGNNDGTLIFDGARWQTVSLPNNSSVRSLLHTTDGHVYAGGFNEFGRIERDEYGHYSYHSLIDQLSPEDRNLENIWAIHEVQNHIVFRSLSRLVAISNNKAFTIPSTGFYHSAVINDKLYLVNGEGVKTLDLQTLSFESLVAPSQFNQETIVAMVEGTAENQVILFTRSGASYTIDHGSKNIHFFKSYFTGNSNNQILSAIKSSAGHYYLGTLSSQIMVLDEHGDPVPLTESFMELQDNTVLNLSESSEGNIWALLNNGIDCINISSPISVLFENASVFDAMIRGGKIYAATNQGVFVSQRIVQNPHFASMEFRKIPGLEGQAWSLLSLHGQILCSHNDGLFVIDDNNILKIEGLAGVWKVIPIRGKDNHYFVCTYTGIHMLRFENGKFELLYRVDGFNESSRDIIQSDEENTFWVCHGYKGVFKLQFDRNFERVVGLEHFREKGLPSPFSINVFRWNDHIVFTTNQGVYTFNETSNQFDPMTELNERFGTDVNVRKLLQYEDKTWFVQDDEAGFFQRDSKKLEKGLFLELKGTFNRSMESILPINTSNVLIGTTTGLYAYDLSFQQHADTKKTLITEVNYQDNGERTKRSLKGSSEQIPHSASDLRFEFSAPKLKDQTQVQYSHMLEGIDEDWSDWSVDPFKNYSQLFPGKYTFKVKARSMIGETTSESSYHFTIAPIWYMTRWAIGAYVLMILLIMIGSRKLVKKKIVVEKEKTREEEKKKRTVLELELDQMRLEREKERIERDKKILEEDVIFKSKELANYTMLLVKKRELLTDLREDLKELKEVAKNERSRNMLRNLIRKIGVNLNDEEHIHVFEANFERVHDDFFQELKTYFPDLTSKELRLCALVKMNLTNKEIAPILNISLRGVETARYRLRKRLSLDHEENMVEFLEKLSP</sequence>
<dbReference type="SUPFAM" id="SSF46894">
    <property type="entry name" value="C-terminal effector domain of the bipartite response regulators"/>
    <property type="match status" value="1"/>
</dbReference>
<dbReference type="Gene3D" id="2.60.40.10">
    <property type="entry name" value="Immunoglobulins"/>
    <property type="match status" value="1"/>
</dbReference>
<feature type="transmembrane region" description="Helical" evidence="2">
    <location>
        <begin position="747"/>
        <end position="767"/>
    </location>
</feature>
<dbReference type="SUPFAM" id="SSF50998">
    <property type="entry name" value="Quinoprotein alcohol dehydrogenase-like"/>
    <property type="match status" value="1"/>
</dbReference>
<evidence type="ECO:0000313" key="4">
    <source>
        <dbReference type="EMBL" id="MFH6985007.1"/>
    </source>
</evidence>
<dbReference type="InterPro" id="IPR015943">
    <property type="entry name" value="WD40/YVTN_repeat-like_dom_sf"/>
</dbReference>
<feature type="domain" description="HTH luxR-type" evidence="3">
    <location>
        <begin position="905"/>
        <end position="962"/>
    </location>
</feature>
<dbReference type="Proteomes" id="UP001610063">
    <property type="component" value="Unassembled WGS sequence"/>
</dbReference>
<gene>
    <name evidence="4" type="ORF">ACHKAR_16245</name>
</gene>